<organism evidence="1 2">
    <name type="scientific">Araneus ventricosus</name>
    <name type="common">Orbweaver spider</name>
    <name type="synonym">Epeira ventricosa</name>
    <dbReference type="NCBI Taxonomy" id="182803"/>
    <lineage>
        <taxon>Eukaryota</taxon>
        <taxon>Metazoa</taxon>
        <taxon>Ecdysozoa</taxon>
        <taxon>Arthropoda</taxon>
        <taxon>Chelicerata</taxon>
        <taxon>Arachnida</taxon>
        <taxon>Araneae</taxon>
        <taxon>Araneomorphae</taxon>
        <taxon>Entelegynae</taxon>
        <taxon>Araneoidea</taxon>
        <taxon>Araneidae</taxon>
        <taxon>Araneus</taxon>
    </lineage>
</organism>
<accession>A0A4Y2LYF0</accession>
<evidence type="ECO:0000313" key="1">
    <source>
        <dbReference type="EMBL" id="GBN19509.1"/>
    </source>
</evidence>
<keyword evidence="2" id="KW-1185">Reference proteome</keyword>
<dbReference type="EMBL" id="BGPR01006500">
    <property type="protein sequence ID" value="GBN19509.1"/>
    <property type="molecule type" value="Genomic_DNA"/>
</dbReference>
<protein>
    <submittedName>
        <fullName evidence="1">Uncharacterized protein</fullName>
    </submittedName>
</protein>
<gene>
    <name evidence="1" type="ORF">AVEN_255798_1</name>
</gene>
<dbReference type="Proteomes" id="UP000499080">
    <property type="component" value="Unassembled WGS sequence"/>
</dbReference>
<evidence type="ECO:0000313" key="2">
    <source>
        <dbReference type="Proteomes" id="UP000499080"/>
    </source>
</evidence>
<dbReference type="AlphaFoldDB" id="A0A4Y2LYF0"/>
<name>A0A4Y2LYF0_ARAVE</name>
<sequence length="106" mass="11712">MLVSANKTIQDSFFGDTAAYQVVMLGGGNIEMRVPFADEGHHLDISFQLLERGVGDQVYLKYNPLKHHESVTCRAARYTLMHGFGFHYHCIGGSLSDAGYEGSDNV</sequence>
<proteinExistence type="predicted"/>
<comment type="caution">
    <text evidence="1">The sequence shown here is derived from an EMBL/GenBank/DDBJ whole genome shotgun (WGS) entry which is preliminary data.</text>
</comment>
<reference evidence="1 2" key="1">
    <citation type="journal article" date="2019" name="Sci. Rep.">
        <title>Orb-weaving spider Araneus ventricosus genome elucidates the spidroin gene catalogue.</title>
        <authorList>
            <person name="Kono N."/>
            <person name="Nakamura H."/>
            <person name="Ohtoshi R."/>
            <person name="Moran D.A.P."/>
            <person name="Shinohara A."/>
            <person name="Yoshida Y."/>
            <person name="Fujiwara M."/>
            <person name="Mori M."/>
            <person name="Tomita M."/>
            <person name="Arakawa K."/>
        </authorList>
    </citation>
    <scope>NUCLEOTIDE SEQUENCE [LARGE SCALE GENOMIC DNA]</scope>
</reference>